<sequence>MVAPLRILCLQGYAQSGEIFAYKTKYLRKVFKNDLAELVYIDAPFEVEPFDSPEKEDEPDKEQPKIYGWFTPIVAEDGTKKYMQGVDESIEYVENYLKTQGPFDGILGFSQGAGLLSLLCARQTKKLSPEESRCKFAMIFAGFKYPHPPYNDIYDQMIDVPSMIVSGATDGIITPERSDELATCFVDPVILKHSGGHVMPTKAECRKAFLEFVSQFKKSE</sequence>
<reference evidence="3 4" key="1">
    <citation type="submission" date="2023-04" db="EMBL/GenBank/DDBJ databases">
        <title>Genome of Basidiobolus ranarum AG-B5.</title>
        <authorList>
            <person name="Stajich J.E."/>
            <person name="Carter-House D."/>
            <person name="Gryganskyi A."/>
        </authorList>
    </citation>
    <scope>NUCLEOTIDE SEQUENCE [LARGE SCALE GENOMIC DNA]</scope>
    <source>
        <strain evidence="3 4">AG-B5</strain>
    </source>
</reference>
<keyword evidence="3" id="KW-0808">Transferase</keyword>
<dbReference type="Proteomes" id="UP001479436">
    <property type="component" value="Unassembled WGS sequence"/>
</dbReference>
<evidence type="ECO:0000313" key="3">
    <source>
        <dbReference type="EMBL" id="KAK9765393.1"/>
    </source>
</evidence>
<dbReference type="GO" id="GO:0090560">
    <property type="term" value="F:2-(3-amino-3-carboxypropyl)histidine synthase activity"/>
    <property type="evidence" value="ECO:0007669"/>
    <property type="project" value="UniProtKB-EC"/>
</dbReference>
<protein>
    <submittedName>
        <fullName evidence="3">Ovarian cancer-associated protein 2</fullName>
        <ecNumber evidence="3">2.5.1.108</ecNumber>
    </submittedName>
</protein>
<gene>
    <name evidence="3" type="primary">OVCA2_1</name>
    <name evidence="3" type="ORF">K7432_006309</name>
</gene>
<dbReference type="Gene3D" id="3.40.50.1820">
    <property type="entry name" value="alpha/beta hydrolase"/>
    <property type="match status" value="1"/>
</dbReference>
<dbReference type="PANTHER" id="PTHR48070:SF6">
    <property type="entry name" value="ESTERASE OVCA2"/>
    <property type="match status" value="1"/>
</dbReference>
<name>A0ABR2WV90_9FUNG</name>
<comment type="caution">
    <text evidence="3">The sequence shown here is derived from an EMBL/GenBank/DDBJ whole genome shotgun (WGS) entry which is preliminary data.</text>
</comment>
<evidence type="ECO:0000313" key="4">
    <source>
        <dbReference type="Proteomes" id="UP001479436"/>
    </source>
</evidence>
<keyword evidence="4" id="KW-1185">Reference proteome</keyword>
<keyword evidence="1" id="KW-0378">Hydrolase</keyword>
<dbReference type="Pfam" id="PF03959">
    <property type="entry name" value="FSH1"/>
    <property type="match status" value="1"/>
</dbReference>
<feature type="domain" description="Serine hydrolase" evidence="2">
    <location>
        <begin position="1"/>
        <end position="207"/>
    </location>
</feature>
<accession>A0ABR2WV90</accession>
<dbReference type="InterPro" id="IPR050593">
    <property type="entry name" value="LovG"/>
</dbReference>
<evidence type="ECO:0000256" key="1">
    <source>
        <dbReference type="ARBA" id="ARBA00022801"/>
    </source>
</evidence>
<dbReference type="InterPro" id="IPR005645">
    <property type="entry name" value="FSH-like_dom"/>
</dbReference>
<dbReference type="SUPFAM" id="SSF53474">
    <property type="entry name" value="alpha/beta-Hydrolases"/>
    <property type="match status" value="1"/>
</dbReference>
<dbReference type="EC" id="2.5.1.108" evidence="3"/>
<dbReference type="PANTHER" id="PTHR48070">
    <property type="entry name" value="ESTERASE OVCA2"/>
    <property type="match status" value="1"/>
</dbReference>
<dbReference type="EMBL" id="JASJQH010000274">
    <property type="protein sequence ID" value="KAK9765393.1"/>
    <property type="molecule type" value="Genomic_DNA"/>
</dbReference>
<evidence type="ECO:0000259" key="2">
    <source>
        <dbReference type="Pfam" id="PF03959"/>
    </source>
</evidence>
<dbReference type="InterPro" id="IPR029058">
    <property type="entry name" value="AB_hydrolase_fold"/>
</dbReference>
<proteinExistence type="predicted"/>
<organism evidence="3 4">
    <name type="scientific">Basidiobolus ranarum</name>
    <dbReference type="NCBI Taxonomy" id="34480"/>
    <lineage>
        <taxon>Eukaryota</taxon>
        <taxon>Fungi</taxon>
        <taxon>Fungi incertae sedis</taxon>
        <taxon>Zoopagomycota</taxon>
        <taxon>Entomophthoromycotina</taxon>
        <taxon>Basidiobolomycetes</taxon>
        <taxon>Basidiobolales</taxon>
        <taxon>Basidiobolaceae</taxon>
        <taxon>Basidiobolus</taxon>
    </lineage>
</organism>